<evidence type="ECO:0000256" key="1">
    <source>
        <dbReference type="SAM" id="MobiDB-lite"/>
    </source>
</evidence>
<dbReference type="PANTHER" id="PTHR12461:SF94">
    <property type="entry name" value="JMJC DOMAIN-CONTAINING PROTEIN"/>
    <property type="match status" value="1"/>
</dbReference>
<dbReference type="EMBL" id="JAPDMQ010000089">
    <property type="protein sequence ID" value="KAK0535769.1"/>
    <property type="molecule type" value="Genomic_DNA"/>
</dbReference>
<dbReference type="Gene3D" id="2.60.120.650">
    <property type="entry name" value="Cupin"/>
    <property type="match status" value="1"/>
</dbReference>
<feature type="compositionally biased region" description="Basic and acidic residues" evidence="1">
    <location>
        <begin position="360"/>
        <end position="372"/>
    </location>
</feature>
<dbReference type="SMART" id="SM00558">
    <property type="entry name" value="JmjC"/>
    <property type="match status" value="1"/>
</dbReference>
<evidence type="ECO:0000259" key="2">
    <source>
        <dbReference type="PROSITE" id="PS51184"/>
    </source>
</evidence>
<name>A0AAN6GE40_9BASI</name>
<organism evidence="3 4">
    <name type="scientific">Tilletia horrida</name>
    <dbReference type="NCBI Taxonomy" id="155126"/>
    <lineage>
        <taxon>Eukaryota</taxon>
        <taxon>Fungi</taxon>
        <taxon>Dikarya</taxon>
        <taxon>Basidiomycota</taxon>
        <taxon>Ustilaginomycotina</taxon>
        <taxon>Exobasidiomycetes</taxon>
        <taxon>Tilletiales</taxon>
        <taxon>Tilletiaceae</taxon>
        <taxon>Tilletia</taxon>
    </lineage>
</organism>
<feature type="region of interest" description="Disordered" evidence="1">
    <location>
        <begin position="478"/>
        <end position="508"/>
    </location>
</feature>
<protein>
    <recommendedName>
        <fullName evidence="2">JmjC domain-containing protein</fullName>
    </recommendedName>
</protein>
<feature type="compositionally biased region" description="Polar residues" evidence="1">
    <location>
        <begin position="483"/>
        <end position="498"/>
    </location>
</feature>
<evidence type="ECO:0000313" key="3">
    <source>
        <dbReference type="EMBL" id="KAK0535769.1"/>
    </source>
</evidence>
<dbReference type="Proteomes" id="UP001176521">
    <property type="component" value="Unassembled WGS sequence"/>
</dbReference>
<feature type="region of interest" description="Disordered" evidence="1">
    <location>
        <begin position="33"/>
        <end position="52"/>
    </location>
</feature>
<dbReference type="InterPro" id="IPR003347">
    <property type="entry name" value="JmjC_dom"/>
</dbReference>
<dbReference type="PROSITE" id="PS51184">
    <property type="entry name" value="JMJC"/>
    <property type="match status" value="1"/>
</dbReference>
<reference evidence="3" key="1">
    <citation type="journal article" date="2023" name="PhytoFront">
        <title>Draft Genome Resources of Seven Strains of Tilletia horrida, Causal Agent of Kernel Smut of Rice.</title>
        <authorList>
            <person name="Khanal S."/>
            <person name="Antony Babu S."/>
            <person name="Zhou X.G."/>
        </authorList>
    </citation>
    <scope>NUCLEOTIDE SEQUENCE</scope>
    <source>
        <strain evidence="3">TX3</strain>
    </source>
</reference>
<comment type="caution">
    <text evidence="3">The sequence shown here is derived from an EMBL/GenBank/DDBJ whole genome shotgun (WGS) entry which is preliminary data.</text>
</comment>
<proteinExistence type="predicted"/>
<keyword evidence="4" id="KW-1185">Reference proteome</keyword>
<feature type="region of interest" description="Disordered" evidence="1">
    <location>
        <begin position="354"/>
        <end position="376"/>
    </location>
</feature>
<evidence type="ECO:0000313" key="4">
    <source>
        <dbReference type="Proteomes" id="UP001176521"/>
    </source>
</evidence>
<dbReference type="PANTHER" id="PTHR12461">
    <property type="entry name" value="HYPOXIA-INDUCIBLE FACTOR 1 ALPHA INHIBITOR-RELATED"/>
    <property type="match status" value="1"/>
</dbReference>
<feature type="domain" description="JmjC" evidence="2">
    <location>
        <begin position="380"/>
        <end position="578"/>
    </location>
</feature>
<gene>
    <name evidence="3" type="ORF">OC842_002202</name>
</gene>
<dbReference type="SUPFAM" id="SSF51197">
    <property type="entry name" value="Clavaminate synthase-like"/>
    <property type="match status" value="1"/>
</dbReference>
<dbReference type="AlphaFoldDB" id="A0AAN6GE40"/>
<sequence length="578" mass="63508">MATSPPSIRARFDALALQISDAVRASIFQEARTEDAGQAGAPSGAMKSSDAWPPATASILREAADAIAAAISLQTSEPASESSESRTEQVCGLAIATARTQALMRRLDDRLLAIPWKEVPRSWRRCSTDASLVHVCASFCRMLHEEPALTPDQAAIDCKADSRKRLSDDIKQLIRALDVCLIVTGSPGEARREMIYAFIRVLQGYHATLWVIGTVEDLRARIGGGEPARKRTRVEQDDAGRLANVAIGAVRAHQGVVELDEEPDLVQFLNHLSSAPFVIRKWAQDWPAMHPVDNADASDPERGYPRWASGRYLRQLVGEGRVVPVEIGRAYTDADWTQAIISWDDFLERSGWGTSGRCPDQSERSSNKHDSASSETKATTYLAQHTLLTQFPELERDMIRPDLVYSCPPAPPWMPEYRPPYDAENGAGDEVVVNAWLGPSGTLSPAHTDPYFNLYVQVVGYKQFWLAPPDANQNGAMYHFSPAESSSDDTANAQSVDSSESKDPTSAAAATYMDNTSQLDVFAERPDAVDDSFPLFSAHVEPRALTVVLQPGDLLFIPPGWWHAVKSLTRSFSISHFF</sequence>
<dbReference type="InterPro" id="IPR041667">
    <property type="entry name" value="Cupin_8"/>
</dbReference>
<accession>A0AAN6GE40</accession>
<dbReference type="Pfam" id="PF13621">
    <property type="entry name" value="Cupin_8"/>
    <property type="match status" value="1"/>
</dbReference>
<dbReference type="CDD" id="cd02208">
    <property type="entry name" value="cupin_RmlC-like"/>
    <property type="match status" value="1"/>
</dbReference>